<accession>A0A644YD96</accession>
<dbReference type="PANTHER" id="PTHR34387:SF1">
    <property type="entry name" value="PERIPLASMIC IMMUNOGENIC PROTEIN"/>
    <property type="match status" value="1"/>
</dbReference>
<comment type="caution">
    <text evidence="1">The sequence shown here is derived from an EMBL/GenBank/DDBJ whole genome shotgun (WGS) entry which is preliminary data.</text>
</comment>
<dbReference type="GO" id="GO:0006974">
    <property type="term" value="P:DNA damage response"/>
    <property type="evidence" value="ECO:0007669"/>
    <property type="project" value="TreeGrafter"/>
</dbReference>
<dbReference type="InterPro" id="IPR007497">
    <property type="entry name" value="SIMPL/DUF541"/>
</dbReference>
<organism evidence="1">
    <name type="scientific">bioreactor metagenome</name>
    <dbReference type="NCBI Taxonomy" id="1076179"/>
    <lineage>
        <taxon>unclassified sequences</taxon>
        <taxon>metagenomes</taxon>
        <taxon>ecological metagenomes</taxon>
    </lineage>
</organism>
<evidence type="ECO:0008006" key="2">
    <source>
        <dbReference type="Google" id="ProtNLM"/>
    </source>
</evidence>
<reference evidence="1" key="1">
    <citation type="submission" date="2019-08" db="EMBL/GenBank/DDBJ databases">
        <authorList>
            <person name="Kucharzyk K."/>
            <person name="Murdoch R.W."/>
            <person name="Higgins S."/>
            <person name="Loffler F."/>
        </authorList>
    </citation>
    <scope>NUCLEOTIDE SEQUENCE</scope>
</reference>
<sequence length="242" mass="25238">MSGNAVKTIAATALLVCAGAVSAQNAGGAGAGGSPQNVLQLSASSSVEVQQDRLVLRLSANRDGAEAAKVQAQLKQILDAALSKAKADAKPQQMEVRTGEFSLYPRYNNEKISGWQGRAELILEGKDFSLITATAGAVQNMTISAVAFDLSREAREKVEDEVQAKAIAAFKAKAAETAKQFGFAGYTLREVAVNDSRGQVTPPMYGRAGAGSLMKMASDSSVPVEAGKARVEVSVSGTIQMR</sequence>
<protein>
    <recommendedName>
        <fullName evidence="2">26 kDa periplasmic immunogenic protein</fullName>
    </recommendedName>
</protein>
<dbReference type="InterPro" id="IPR052022">
    <property type="entry name" value="26kDa_periplasmic_antigen"/>
</dbReference>
<dbReference type="EMBL" id="VSSQ01004743">
    <property type="protein sequence ID" value="MPM26470.1"/>
    <property type="molecule type" value="Genomic_DNA"/>
</dbReference>
<dbReference type="PANTHER" id="PTHR34387">
    <property type="entry name" value="SLR1258 PROTEIN"/>
    <property type="match status" value="1"/>
</dbReference>
<proteinExistence type="predicted"/>
<gene>
    <name evidence="1" type="ORF">SDC9_72972</name>
</gene>
<evidence type="ECO:0000313" key="1">
    <source>
        <dbReference type="EMBL" id="MPM26470.1"/>
    </source>
</evidence>
<dbReference type="Gene3D" id="3.30.110.170">
    <property type="entry name" value="Protein of unknown function (DUF541), domain 1"/>
    <property type="match status" value="1"/>
</dbReference>
<dbReference type="Gene3D" id="3.30.70.2970">
    <property type="entry name" value="Protein of unknown function (DUF541), domain 2"/>
    <property type="match status" value="1"/>
</dbReference>
<dbReference type="AlphaFoldDB" id="A0A644YD96"/>
<dbReference type="Pfam" id="PF04402">
    <property type="entry name" value="SIMPL"/>
    <property type="match status" value="1"/>
</dbReference>
<name>A0A644YD96_9ZZZZ</name>